<dbReference type="InParanoid" id="A0A059AAA0"/>
<evidence type="ECO:0000313" key="1">
    <source>
        <dbReference type="EMBL" id="KCW50659.1"/>
    </source>
</evidence>
<sequence length="76" mass="8567">MTISGNLWERRSIPGGIPRLILTFSGKILALHKPKILVAGLYAYNLKARGQTLNIHLQECQRMPTIQNHEGSNHYS</sequence>
<accession>A0A059AAA0</accession>
<dbReference type="AlphaFoldDB" id="A0A059AAA0"/>
<protein>
    <submittedName>
        <fullName evidence="1">Uncharacterized protein</fullName>
    </submittedName>
</protein>
<dbReference type="EMBL" id="KK198762">
    <property type="protein sequence ID" value="KCW50659.1"/>
    <property type="molecule type" value="Genomic_DNA"/>
</dbReference>
<organism evidence="1">
    <name type="scientific">Eucalyptus grandis</name>
    <name type="common">Flooded gum</name>
    <dbReference type="NCBI Taxonomy" id="71139"/>
    <lineage>
        <taxon>Eukaryota</taxon>
        <taxon>Viridiplantae</taxon>
        <taxon>Streptophyta</taxon>
        <taxon>Embryophyta</taxon>
        <taxon>Tracheophyta</taxon>
        <taxon>Spermatophyta</taxon>
        <taxon>Magnoliopsida</taxon>
        <taxon>eudicotyledons</taxon>
        <taxon>Gunneridae</taxon>
        <taxon>Pentapetalae</taxon>
        <taxon>rosids</taxon>
        <taxon>malvids</taxon>
        <taxon>Myrtales</taxon>
        <taxon>Myrtaceae</taxon>
        <taxon>Myrtoideae</taxon>
        <taxon>Eucalypteae</taxon>
        <taxon>Eucalyptus</taxon>
    </lineage>
</organism>
<dbReference type="Gramene" id="KCW50659">
    <property type="protein sequence ID" value="KCW50659"/>
    <property type="gene ID" value="EUGRSUZ_J00348"/>
</dbReference>
<reference evidence="1" key="1">
    <citation type="submission" date="2013-07" db="EMBL/GenBank/DDBJ databases">
        <title>The genome of Eucalyptus grandis.</title>
        <authorList>
            <person name="Schmutz J."/>
            <person name="Hayes R."/>
            <person name="Myburg A."/>
            <person name="Tuskan G."/>
            <person name="Grattapaglia D."/>
            <person name="Rokhsar D.S."/>
        </authorList>
    </citation>
    <scope>NUCLEOTIDE SEQUENCE</scope>
    <source>
        <tissue evidence="1">Leaf extractions</tissue>
    </source>
</reference>
<name>A0A059AAA0_EUCGR</name>
<gene>
    <name evidence="1" type="ORF">EUGRSUZ_J00348</name>
</gene>
<proteinExistence type="predicted"/>